<sequence length="708" mass="79000">MSGAGTGPLAPLPALLPPFAEPPAQGLAGFQSADDTKLTIHQLAFFMLWLVCVAAWLLVKGRSLWTWMCCPSDGTSRSPRHLRLWQVSTATLQESVQLLQAVVQFGAIMLYFYVCDMDHIWDVGLRSYNRDVYASIVVLALLVGLLVSVKVIGGQSTNEKIRAAAEAAALHGANRPGADGLLPHHTAVAPAPAPAAARASDIYAPGKPVILNRDQSDEWKGWMQCMFVLYHFFKAREIYNEIRVFVAAYVFLTGFGNFSYFWTKKDFSVFRLVKMLFRLNFLVLLVMVTTNNRYVLYYICPMHTFWFLVIYLCMFACKSHYNNRLVMGTMFTVLFGLAFLIWDWPLSDEEQPKSVTSRSVSAIVGNVVFWPFKFILSESDGTLKEWMIRSGLDHFAAPVGMLFAYFHPTLQRFLVWLEEGSASARPAAVADAQKSGPTFVAANGGGGGAGEVLSSNAFNADVHQRHTANGTADIEPLLGPASAATPRPDFEVSFDDARPRSTRFLLATLWWNLLEFALPSSVVQTLRDASRSRTNTVRLVIKIVLMAVVVGGLALWYSIWGVLPESDYQRVHPYTSPLPILLFLLFRNLWAPLRRRFIGLFAWIGSVTLETYIAQFHILMQYDATRIIILLPGYPMLNFMLVGSIYLYLSYRLFHLTVVLSTLLLPEAAGKSDAAAVTARELMLLRWAALLSVLGVGYLISTFVLHEL</sequence>
<dbReference type="GO" id="GO:0005975">
    <property type="term" value="P:carbohydrate metabolic process"/>
    <property type="evidence" value="ECO:0007669"/>
    <property type="project" value="UniProtKB-ARBA"/>
</dbReference>
<dbReference type="eggNOG" id="KOG1699">
    <property type="taxonomic scope" value="Eukaryota"/>
</dbReference>
<keyword evidence="11" id="KW-1185">Reference proteome</keyword>
<dbReference type="Proteomes" id="UP000008743">
    <property type="component" value="Unassembled WGS sequence"/>
</dbReference>
<dbReference type="GO" id="GO:0005794">
    <property type="term" value="C:Golgi apparatus"/>
    <property type="evidence" value="ECO:0007669"/>
    <property type="project" value="UniProtKB-ARBA"/>
</dbReference>
<dbReference type="InterPro" id="IPR012419">
    <property type="entry name" value="Cas1_AcylTrans_dom"/>
</dbReference>
<feature type="transmembrane region" description="Helical" evidence="8">
    <location>
        <begin position="294"/>
        <end position="313"/>
    </location>
</feature>
<dbReference type="GO" id="GO:0016740">
    <property type="term" value="F:transferase activity"/>
    <property type="evidence" value="ECO:0007669"/>
    <property type="project" value="UniProtKB-KW"/>
</dbReference>
<reference evidence="11" key="1">
    <citation type="submission" date="2011-02" db="EMBL/GenBank/DDBJ databases">
        <title>The Genome Sequence of Capsaspora owczarzaki ATCC 30864.</title>
        <authorList>
            <person name="Russ C."/>
            <person name="Cuomo C."/>
            <person name="Burger G."/>
            <person name="Gray M.W."/>
            <person name="Holland P.W.H."/>
            <person name="King N."/>
            <person name="Lang F.B.F."/>
            <person name="Roger A.J."/>
            <person name="Ruiz-Trillo I."/>
            <person name="Young S.K."/>
            <person name="Zeng Q."/>
            <person name="Gargeya S."/>
            <person name="Alvarado L."/>
            <person name="Berlin A."/>
            <person name="Chapman S.B."/>
            <person name="Chen Z."/>
            <person name="Freedman E."/>
            <person name="Gellesch M."/>
            <person name="Goldberg J."/>
            <person name="Griggs A."/>
            <person name="Gujja S."/>
            <person name="Heilman E."/>
            <person name="Heiman D."/>
            <person name="Howarth C."/>
            <person name="Mehta T."/>
            <person name="Neiman D."/>
            <person name="Pearson M."/>
            <person name="Roberts A."/>
            <person name="Saif S."/>
            <person name="Shea T."/>
            <person name="Shenoy N."/>
            <person name="Sisk P."/>
            <person name="Stolte C."/>
            <person name="Sykes S."/>
            <person name="White J."/>
            <person name="Yandava C."/>
            <person name="Haas B."/>
            <person name="Nusbaum C."/>
            <person name="Birren B."/>
        </authorList>
    </citation>
    <scope>NUCLEOTIDE SEQUENCE</scope>
    <source>
        <strain evidence="11">ATCC 30864</strain>
    </source>
</reference>
<organism evidence="10 11">
    <name type="scientific">Capsaspora owczarzaki (strain ATCC 30864)</name>
    <dbReference type="NCBI Taxonomy" id="595528"/>
    <lineage>
        <taxon>Eukaryota</taxon>
        <taxon>Filasterea</taxon>
        <taxon>Capsaspora</taxon>
    </lineage>
</organism>
<evidence type="ECO:0000256" key="8">
    <source>
        <dbReference type="SAM" id="Phobius"/>
    </source>
</evidence>
<evidence type="ECO:0000256" key="2">
    <source>
        <dbReference type="ARBA" id="ARBA00010666"/>
    </source>
</evidence>
<feature type="transmembrane region" description="Helical" evidence="8">
    <location>
        <begin position="597"/>
        <end position="619"/>
    </location>
</feature>
<accession>A0A0D2VIE7</accession>
<evidence type="ECO:0000256" key="3">
    <source>
        <dbReference type="ARBA" id="ARBA00022679"/>
    </source>
</evidence>
<dbReference type="AlphaFoldDB" id="A0A0D2VIE7"/>
<dbReference type="PANTHER" id="PTHR13533:SF45">
    <property type="entry name" value="CAS1P 10 TM ACYL TRANSFERASE DOMAIN-CONTAINING PROTEIN"/>
    <property type="match status" value="1"/>
</dbReference>
<dbReference type="GO" id="GO:0016020">
    <property type="term" value="C:membrane"/>
    <property type="evidence" value="ECO:0007669"/>
    <property type="project" value="UniProtKB-SubCell"/>
</dbReference>
<name>A0A0D2VIE7_CAPO3</name>
<feature type="transmembrane region" description="Helical" evidence="8">
    <location>
        <begin position="325"/>
        <end position="344"/>
    </location>
</feature>
<dbReference type="InParanoid" id="A0A0D2VIE7"/>
<dbReference type="Pfam" id="PF07779">
    <property type="entry name" value="Cas1_AcylT"/>
    <property type="match status" value="2"/>
</dbReference>
<feature type="transmembrane region" description="Helical" evidence="8">
    <location>
        <begin position="539"/>
        <end position="559"/>
    </location>
</feature>
<dbReference type="EMBL" id="KE346360">
    <property type="protein sequence ID" value="KJE89747.1"/>
    <property type="molecule type" value="Genomic_DNA"/>
</dbReference>
<dbReference type="RefSeq" id="XP_004366047.1">
    <property type="nucleotide sequence ID" value="XM_004365990.2"/>
</dbReference>
<feature type="transmembrane region" description="Helical" evidence="8">
    <location>
        <begin position="242"/>
        <end position="262"/>
    </location>
</feature>
<dbReference type="PhylomeDB" id="A0A0D2VIE7"/>
<evidence type="ECO:0000256" key="6">
    <source>
        <dbReference type="ARBA" id="ARBA00023136"/>
    </source>
</evidence>
<keyword evidence="7" id="KW-0325">Glycoprotein</keyword>
<feature type="transmembrane region" description="Helical" evidence="8">
    <location>
        <begin position="132"/>
        <end position="152"/>
    </location>
</feature>
<evidence type="ECO:0000256" key="7">
    <source>
        <dbReference type="ARBA" id="ARBA00023180"/>
    </source>
</evidence>
<gene>
    <name evidence="10" type="ORF">CAOG_001176</name>
</gene>
<feature type="domain" description="Cas1p 10 TM acyl transferase" evidence="9">
    <location>
        <begin position="207"/>
        <end position="418"/>
    </location>
</feature>
<comment type="subcellular location">
    <subcellularLocation>
        <location evidence="1">Membrane</location>
        <topology evidence="1">Multi-pass membrane protein</topology>
    </subcellularLocation>
</comment>
<evidence type="ECO:0000256" key="4">
    <source>
        <dbReference type="ARBA" id="ARBA00022692"/>
    </source>
</evidence>
<keyword evidence="6 8" id="KW-0472">Membrane</keyword>
<keyword evidence="3" id="KW-0808">Transferase</keyword>
<dbReference type="OrthoDB" id="1932925at2759"/>
<keyword evidence="4 8" id="KW-0812">Transmembrane</keyword>
<feature type="transmembrane region" description="Helical" evidence="8">
    <location>
        <begin position="639"/>
        <end position="664"/>
    </location>
</feature>
<feature type="transmembrane region" description="Helical" evidence="8">
    <location>
        <begin position="684"/>
        <end position="705"/>
    </location>
</feature>
<feature type="transmembrane region" description="Helical" evidence="8">
    <location>
        <begin position="40"/>
        <end position="59"/>
    </location>
</feature>
<evidence type="ECO:0000256" key="1">
    <source>
        <dbReference type="ARBA" id="ARBA00004141"/>
    </source>
</evidence>
<feature type="domain" description="Cas1p 10 TM acyl transferase" evidence="9">
    <location>
        <begin position="535"/>
        <end position="669"/>
    </location>
</feature>
<protein>
    <recommendedName>
        <fullName evidence="9">Cas1p 10 TM acyl transferase domain-containing protein</fullName>
    </recommendedName>
</protein>
<evidence type="ECO:0000313" key="11">
    <source>
        <dbReference type="Proteomes" id="UP000008743"/>
    </source>
</evidence>
<proteinExistence type="inferred from homology"/>
<feature type="transmembrane region" description="Helical" evidence="8">
    <location>
        <begin position="571"/>
        <end position="590"/>
    </location>
</feature>
<evidence type="ECO:0000313" key="10">
    <source>
        <dbReference type="EMBL" id="KJE89747.1"/>
    </source>
</evidence>
<dbReference type="PANTHER" id="PTHR13533">
    <property type="entry name" value="N-ACETYLNEURAMINATE 9-O-ACETYLTRANSFERASE"/>
    <property type="match status" value="1"/>
</dbReference>
<keyword evidence="5 8" id="KW-1133">Transmembrane helix</keyword>
<evidence type="ECO:0000256" key="5">
    <source>
        <dbReference type="ARBA" id="ARBA00022989"/>
    </source>
</evidence>
<feature type="transmembrane region" description="Helical" evidence="8">
    <location>
        <begin position="356"/>
        <end position="376"/>
    </location>
</feature>
<comment type="similarity">
    <text evidence="2">Belongs to the PC-esterase family. CASD1 subfamily.</text>
</comment>
<evidence type="ECO:0000259" key="9">
    <source>
        <dbReference type="Pfam" id="PF07779"/>
    </source>
</evidence>